<keyword evidence="4" id="KW-1185">Reference proteome</keyword>
<proteinExistence type="predicted"/>
<dbReference type="Proteomes" id="UP000024842">
    <property type="component" value="Unassembled WGS sequence"/>
</dbReference>
<dbReference type="GO" id="GO:0006355">
    <property type="term" value="P:regulation of DNA-templated transcription"/>
    <property type="evidence" value="ECO:0007669"/>
    <property type="project" value="InterPro"/>
</dbReference>
<evidence type="ECO:0000313" key="3">
    <source>
        <dbReference type="EMBL" id="GAJ46258.1"/>
    </source>
</evidence>
<dbReference type="GO" id="GO:0003723">
    <property type="term" value="F:RNA binding"/>
    <property type="evidence" value="ECO:0007669"/>
    <property type="project" value="UniProtKB-KW"/>
</dbReference>
<organism evidence="3 4">
    <name type="scientific">Holospora elegans E1</name>
    <dbReference type="NCBI Taxonomy" id="1427503"/>
    <lineage>
        <taxon>Bacteria</taxon>
        <taxon>Pseudomonadati</taxon>
        <taxon>Pseudomonadota</taxon>
        <taxon>Alphaproteobacteria</taxon>
        <taxon>Holosporales</taxon>
        <taxon>Holosporaceae</taxon>
        <taxon>Holospora</taxon>
    </lineage>
</organism>
<dbReference type="InterPro" id="IPR035926">
    <property type="entry name" value="NusB-like_sf"/>
</dbReference>
<dbReference type="EMBL" id="BAUP01000075">
    <property type="protein sequence ID" value="GAJ46258.1"/>
    <property type="molecule type" value="Genomic_DNA"/>
</dbReference>
<name>A0A023DXT1_9PROT</name>
<keyword evidence="1" id="KW-0694">RNA-binding</keyword>
<sequence length="167" mass="18855">MNLRDSCVQEDLTSKKKKPFSSRSVARALAIQGVFMIDGPCVNGLQRFLRPIIECGAHALFRDDGDDTFYPFDTVFAQNIIFGVQTHKDLLQEIIETGLSKFRTVLYLEEVTKSILLCGAWELKYATENPVSVILYEYVQWAKHFLPEGGSGFVHGVLDKIRPVLRG</sequence>
<gene>
    <name evidence="3" type="ORF">HE1_00584</name>
</gene>
<dbReference type="SUPFAM" id="SSF48013">
    <property type="entry name" value="NusB-like"/>
    <property type="match status" value="1"/>
</dbReference>
<protein>
    <recommendedName>
        <fullName evidence="2">NusB/RsmB/TIM44 domain-containing protein</fullName>
    </recommendedName>
</protein>
<dbReference type="Pfam" id="PF01029">
    <property type="entry name" value="NusB"/>
    <property type="match status" value="1"/>
</dbReference>
<evidence type="ECO:0000313" key="4">
    <source>
        <dbReference type="Proteomes" id="UP000024842"/>
    </source>
</evidence>
<comment type="caution">
    <text evidence="3">The sequence shown here is derived from an EMBL/GenBank/DDBJ whole genome shotgun (WGS) entry which is preliminary data.</text>
</comment>
<dbReference type="Gene3D" id="1.10.940.10">
    <property type="entry name" value="NusB-like"/>
    <property type="match status" value="1"/>
</dbReference>
<evidence type="ECO:0000256" key="1">
    <source>
        <dbReference type="ARBA" id="ARBA00022884"/>
    </source>
</evidence>
<dbReference type="RefSeq" id="WP_006292176.1">
    <property type="nucleotide sequence ID" value="NZ_BAUP01000075.1"/>
</dbReference>
<dbReference type="InterPro" id="IPR006027">
    <property type="entry name" value="NusB_RsmB_TIM44"/>
</dbReference>
<dbReference type="AlphaFoldDB" id="A0A023DXT1"/>
<accession>A0A023DXT1</accession>
<dbReference type="STRING" id="1427503.HE1_00584"/>
<reference evidence="3 4" key="1">
    <citation type="journal article" date="2014" name="FEMS Microbiol. Lett.">
        <title>Draft genome sequences of three Holospora species (Holospora obtusa, Holospora undulata, and Holospora elegans), endonuclear symbiotic bacteria of the ciliate Paramecium caudatum.</title>
        <authorList>
            <person name="Dohra H."/>
            <person name="Tanaka K."/>
            <person name="Suzuki T."/>
            <person name="Fujishima M."/>
            <person name="Suzuki H."/>
        </authorList>
    </citation>
    <scope>NUCLEOTIDE SEQUENCE [LARGE SCALE GENOMIC DNA]</scope>
    <source>
        <strain evidence="3 4">E1</strain>
    </source>
</reference>
<feature type="domain" description="NusB/RsmB/TIM44" evidence="2">
    <location>
        <begin position="66"/>
        <end position="161"/>
    </location>
</feature>
<evidence type="ECO:0000259" key="2">
    <source>
        <dbReference type="Pfam" id="PF01029"/>
    </source>
</evidence>